<evidence type="ECO:0000313" key="2">
    <source>
        <dbReference type="Proteomes" id="UP001056978"/>
    </source>
</evidence>
<evidence type="ECO:0000313" key="1">
    <source>
        <dbReference type="EMBL" id="KAI4840600.1"/>
    </source>
</evidence>
<sequence length="284" mass="33395">MEQKIMFLCIKITTFILLHCICHFYRDVSSLNKNFDEKCNLRRKLNTINYRLLVIYKKDRDSFTTNFKKEIPNDEVKERNYICNCKKGTYGKHKPLCRSSLYIEVFGKNTKKNKSCIPKTKKYPNFEKNIFRELDYNDYLKNIKEIEDKEYKKVARKKRVIRVVLLLLFILVLTVPILDLLLEKCVTGGLLGTLGLLSLTKIDSVYSLEGLLSTVFDIEGWKKELIRSNMCYSVKTNLTYSSIFSDILINYKNKYLYFINTPNCIDAFMDNIKNLCTSSVNFNI</sequence>
<name>A0ACB9YFH6_PLABR</name>
<dbReference type="EMBL" id="CM043771">
    <property type="protein sequence ID" value="KAI4840600.1"/>
    <property type="molecule type" value="Genomic_DNA"/>
</dbReference>
<dbReference type="Proteomes" id="UP001056978">
    <property type="component" value="Chromosome 3"/>
</dbReference>
<protein>
    <submittedName>
        <fullName evidence="1">Uncharacterized protein</fullName>
    </submittedName>
</protein>
<comment type="caution">
    <text evidence="1">The sequence shown here is derived from an EMBL/GenBank/DDBJ whole genome shotgun (WGS) entry which is preliminary data.</text>
</comment>
<accession>A0ACB9YFH6</accession>
<reference evidence="1" key="1">
    <citation type="submission" date="2022-06" db="EMBL/GenBank/DDBJ databases">
        <title>The First Complete Genome of the Simian Malaria Parasite Plasmodium brasilianum.</title>
        <authorList>
            <person name="Bajic M."/>
            <person name="Ravishankar S."/>
        </authorList>
    </citation>
    <scope>NUCLEOTIDE SEQUENCE</scope>
    <source>
        <strain evidence="1">Bolivian I</strain>
    </source>
</reference>
<gene>
    <name evidence="1" type="ORF">MKS88_000833</name>
</gene>
<keyword evidence="2" id="KW-1185">Reference proteome</keyword>
<organism evidence="1 2">
    <name type="scientific">Plasmodium brasilianum</name>
    <dbReference type="NCBI Taxonomy" id="5824"/>
    <lineage>
        <taxon>Eukaryota</taxon>
        <taxon>Sar</taxon>
        <taxon>Alveolata</taxon>
        <taxon>Apicomplexa</taxon>
        <taxon>Aconoidasida</taxon>
        <taxon>Haemosporida</taxon>
        <taxon>Plasmodiidae</taxon>
        <taxon>Plasmodium</taxon>
        <taxon>Plasmodium (Plasmodium)</taxon>
    </lineage>
</organism>
<proteinExistence type="predicted"/>